<name>A0ABR7M103_9ACTN</name>
<evidence type="ECO:0000256" key="1">
    <source>
        <dbReference type="ARBA" id="ARBA00001974"/>
    </source>
</evidence>
<evidence type="ECO:0000256" key="4">
    <source>
        <dbReference type="ARBA" id="ARBA00022827"/>
    </source>
</evidence>
<dbReference type="EMBL" id="JABVEC010000048">
    <property type="protein sequence ID" value="MBC6470782.1"/>
    <property type="molecule type" value="Genomic_DNA"/>
</dbReference>
<comment type="caution">
    <text evidence="9">The sequence shown here is derived from an EMBL/GenBank/DDBJ whole genome shotgun (WGS) entry which is preliminary data.</text>
</comment>
<dbReference type="Pfam" id="PF00441">
    <property type="entry name" value="Acyl-CoA_dh_1"/>
    <property type="match status" value="1"/>
</dbReference>
<reference evidence="9 10" key="1">
    <citation type="submission" date="2020-06" db="EMBL/GenBank/DDBJ databases">
        <title>Actinomadura xiongansis sp. nov., isolated from soil of Baiyangdian.</title>
        <authorList>
            <person name="Zhang X."/>
        </authorList>
    </citation>
    <scope>NUCLEOTIDE SEQUENCE [LARGE SCALE GENOMIC DNA]</scope>
    <source>
        <strain evidence="9 10">HBUM206468</strain>
    </source>
</reference>
<evidence type="ECO:0000313" key="10">
    <source>
        <dbReference type="Proteomes" id="UP000805614"/>
    </source>
</evidence>
<dbReference type="Pfam" id="PF02771">
    <property type="entry name" value="Acyl-CoA_dh_N"/>
    <property type="match status" value="1"/>
</dbReference>
<comment type="cofactor">
    <cofactor evidence="1">
        <name>FAD</name>
        <dbReference type="ChEBI" id="CHEBI:57692"/>
    </cofactor>
</comment>
<dbReference type="InterPro" id="IPR013786">
    <property type="entry name" value="AcylCoA_DH/ox_N"/>
</dbReference>
<evidence type="ECO:0000256" key="3">
    <source>
        <dbReference type="ARBA" id="ARBA00022630"/>
    </source>
</evidence>
<accession>A0ABR7M103</accession>
<dbReference type="InterPro" id="IPR037069">
    <property type="entry name" value="AcylCoA_DH/ox_N_sf"/>
</dbReference>
<feature type="domain" description="Acyl-CoA dehydrogenase/oxidase C-terminal" evidence="7">
    <location>
        <begin position="227"/>
        <end position="361"/>
    </location>
</feature>
<dbReference type="InterPro" id="IPR046373">
    <property type="entry name" value="Acyl-CoA_Oxase/DH_mid-dom_sf"/>
</dbReference>
<keyword evidence="10" id="KW-1185">Reference proteome</keyword>
<proteinExistence type="inferred from homology"/>
<sequence>MSFDLDEDQRELRGLAAGLFAREAAGDRLEAHERSGEPFDRALWASLARSGLLGVSLPEEVGGAGLGAVELAVVLREIGAHVAPIPAFAALALGAMPIARHGTPGQRELLEPLVAGDTVLTGAVREPGASGTATTARRDGDSHVLDGVKTFVPYAEVASHILVPARTGTAVEVFLVEPGAVALSPHPSATGEPMSRIRLDGVRVGADALLGGPDADPGSAYRTLCRFARAGATATVSGVIEGALGLTTEYVKTREQFERKLAQFQAVTMQIGDVYIAKRSLDVAMWAGVWRLDESPDEADEVLTVASYNACDPVLKALYTCQHLHGGIGLDVTYPLHRFFAWGKHYAHLLGGAEAQLDSLGALIATREGLGTKGPANDRLEEDREGRGGGWTEERGSEERTTERRGKPSPQERTEPPSGARQGDTCSLT</sequence>
<evidence type="ECO:0000259" key="7">
    <source>
        <dbReference type="Pfam" id="PF00441"/>
    </source>
</evidence>
<dbReference type="Proteomes" id="UP000805614">
    <property type="component" value="Unassembled WGS sequence"/>
</dbReference>
<evidence type="ECO:0000259" key="8">
    <source>
        <dbReference type="Pfam" id="PF02771"/>
    </source>
</evidence>
<evidence type="ECO:0000256" key="2">
    <source>
        <dbReference type="ARBA" id="ARBA00009347"/>
    </source>
</evidence>
<organism evidence="9 10">
    <name type="scientific">Actinomadura alba</name>
    <dbReference type="NCBI Taxonomy" id="406431"/>
    <lineage>
        <taxon>Bacteria</taxon>
        <taxon>Bacillati</taxon>
        <taxon>Actinomycetota</taxon>
        <taxon>Actinomycetes</taxon>
        <taxon>Streptosporangiales</taxon>
        <taxon>Thermomonosporaceae</taxon>
        <taxon>Actinomadura</taxon>
    </lineage>
</organism>
<feature type="domain" description="Acyl-CoA dehydrogenase/oxidase N-terminal" evidence="8">
    <location>
        <begin position="7"/>
        <end position="116"/>
    </location>
</feature>
<keyword evidence="4" id="KW-0274">FAD</keyword>
<dbReference type="Gene3D" id="1.20.140.10">
    <property type="entry name" value="Butyryl-CoA Dehydrogenase, subunit A, domain 3"/>
    <property type="match status" value="1"/>
</dbReference>
<evidence type="ECO:0000313" key="9">
    <source>
        <dbReference type="EMBL" id="MBC6470782.1"/>
    </source>
</evidence>
<keyword evidence="3" id="KW-0285">Flavoprotein</keyword>
<feature type="compositionally biased region" description="Basic and acidic residues" evidence="6">
    <location>
        <begin position="376"/>
        <end position="415"/>
    </location>
</feature>
<feature type="region of interest" description="Disordered" evidence="6">
    <location>
        <begin position="371"/>
        <end position="429"/>
    </location>
</feature>
<dbReference type="SUPFAM" id="SSF47203">
    <property type="entry name" value="Acyl-CoA dehydrogenase C-terminal domain-like"/>
    <property type="match status" value="1"/>
</dbReference>
<dbReference type="InterPro" id="IPR009100">
    <property type="entry name" value="AcylCoA_DH/oxidase_NM_dom_sf"/>
</dbReference>
<dbReference type="PANTHER" id="PTHR43884:SF20">
    <property type="entry name" value="ACYL-COA DEHYDROGENASE FADE28"/>
    <property type="match status" value="1"/>
</dbReference>
<comment type="similarity">
    <text evidence="2">Belongs to the acyl-CoA dehydrogenase family.</text>
</comment>
<evidence type="ECO:0000256" key="6">
    <source>
        <dbReference type="SAM" id="MobiDB-lite"/>
    </source>
</evidence>
<dbReference type="InterPro" id="IPR009075">
    <property type="entry name" value="AcylCo_DH/oxidase_C"/>
</dbReference>
<keyword evidence="5" id="KW-0560">Oxidoreductase</keyword>
<dbReference type="Gene3D" id="2.40.110.10">
    <property type="entry name" value="Butyryl-CoA Dehydrogenase, subunit A, domain 2"/>
    <property type="match status" value="1"/>
</dbReference>
<dbReference type="PANTHER" id="PTHR43884">
    <property type="entry name" value="ACYL-COA DEHYDROGENASE"/>
    <property type="match status" value="1"/>
</dbReference>
<gene>
    <name evidence="9" type="ORF">HKK74_35620</name>
</gene>
<dbReference type="Gene3D" id="1.10.540.10">
    <property type="entry name" value="Acyl-CoA dehydrogenase/oxidase, N-terminal domain"/>
    <property type="match status" value="1"/>
</dbReference>
<evidence type="ECO:0000256" key="5">
    <source>
        <dbReference type="ARBA" id="ARBA00023002"/>
    </source>
</evidence>
<dbReference type="SUPFAM" id="SSF56645">
    <property type="entry name" value="Acyl-CoA dehydrogenase NM domain-like"/>
    <property type="match status" value="1"/>
</dbReference>
<protein>
    <submittedName>
        <fullName evidence="9">Acyl-CoA/acyl-ACP dehydrogenase</fullName>
    </submittedName>
</protein>
<dbReference type="InterPro" id="IPR036250">
    <property type="entry name" value="AcylCo_DH-like_C"/>
</dbReference>